<dbReference type="PROSITE" id="PS50112">
    <property type="entry name" value="PAS"/>
    <property type="match status" value="1"/>
</dbReference>
<gene>
    <name evidence="5" type="primary">glnG_8</name>
    <name evidence="5" type="ORF">GALL_190910</name>
</gene>
<reference evidence="5" key="1">
    <citation type="submission" date="2016-10" db="EMBL/GenBank/DDBJ databases">
        <title>Sequence of Gallionella enrichment culture.</title>
        <authorList>
            <person name="Poehlein A."/>
            <person name="Muehling M."/>
            <person name="Daniel R."/>
        </authorList>
    </citation>
    <scope>NUCLEOTIDE SEQUENCE</scope>
</reference>
<dbReference type="PANTHER" id="PTHR44591">
    <property type="entry name" value="STRESS RESPONSE REGULATOR PROTEIN 1"/>
    <property type="match status" value="1"/>
</dbReference>
<feature type="domain" description="Response regulatory" evidence="3">
    <location>
        <begin position="6"/>
        <end position="121"/>
    </location>
</feature>
<comment type="caution">
    <text evidence="5">The sequence shown here is derived from an EMBL/GenBank/DDBJ whole genome shotgun (WGS) entry which is preliminary data.</text>
</comment>
<dbReference type="EMBL" id="MLJW01000113">
    <property type="protein sequence ID" value="OIQ98849.1"/>
    <property type="molecule type" value="Genomic_DNA"/>
</dbReference>
<dbReference type="InterPro" id="IPR013655">
    <property type="entry name" value="PAS_fold_3"/>
</dbReference>
<feature type="domain" description="PAS" evidence="4">
    <location>
        <begin position="139"/>
        <end position="212"/>
    </location>
</feature>
<dbReference type="SMART" id="SM00091">
    <property type="entry name" value="PAS"/>
    <property type="match status" value="1"/>
</dbReference>
<keyword evidence="1" id="KW-0597">Phosphoprotein</keyword>
<dbReference type="PANTHER" id="PTHR44591:SF23">
    <property type="entry name" value="CHEY SUBFAMILY"/>
    <property type="match status" value="1"/>
</dbReference>
<dbReference type="NCBIfam" id="TIGR00229">
    <property type="entry name" value="sensory_box"/>
    <property type="match status" value="1"/>
</dbReference>
<dbReference type="InterPro" id="IPR011006">
    <property type="entry name" value="CheY-like_superfamily"/>
</dbReference>
<organism evidence="5">
    <name type="scientific">mine drainage metagenome</name>
    <dbReference type="NCBI Taxonomy" id="410659"/>
    <lineage>
        <taxon>unclassified sequences</taxon>
        <taxon>metagenomes</taxon>
        <taxon>ecological metagenomes</taxon>
    </lineage>
</organism>
<dbReference type="CDD" id="cd00156">
    <property type="entry name" value="REC"/>
    <property type="match status" value="1"/>
</dbReference>
<sequence length="283" mass="31895">MPEPIKVLLLEDNPDDADLLLRELRKEGFAFEAERVDNEADYLRALGRTPDVILSDFEMPQFDGLKALGLLKERAPDIPFILVSGTIGEEIAVNAIKQGASDYLIKDRLARLGSVVRQALDQARFRRQELESARALRASEERFLQVVDNIHEVFWMTDAATGTLLYLSPAYERTWGRPRSELAPGLLPWRDSIHQEDRDRVLRAMEATASGRDYHETYRIVLPDGTERWIRDRAFPARAPQAEAVRSSAWPRTSRNRSGSRNSSSAPSAWRPSAPSPAGSPMT</sequence>
<dbReference type="InterPro" id="IPR035965">
    <property type="entry name" value="PAS-like_dom_sf"/>
</dbReference>
<name>A0A1J5RT31_9ZZZZ</name>
<protein>
    <submittedName>
        <fullName evidence="5">Nitrogen regulation protein NR(I)</fullName>
    </submittedName>
</protein>
<dbReference type="InterPro" id="IPR050595">
    <property type="entry name" value="Bact_response_regulator"/>
</dbReference>
<dbReference type="SUPFAM" id="SSF52172">
    <property type="entry name" value="CheY-like"/>
    <property type="match status" value="1"/>
</dbReference>
<evidence type="ECO:0000256" key="1">
    <source>
        <dbReference type="ARBA" id="ARBA00022553"/>
    </source>
</evidence>
<dbReference type="CDD" id="cd00130">
    <property type="entry name" value="PAS"/>
    <property type="match status" value="1"/>
</dbReference>
<dbReference type="Pfam" id="PF08447">
    <property type="entry name" value="PAS_3"/>
    <property type="match status" value="1"/>
</dbReference>
<feature type="region of interest" description="Disordered" evidence="2">
    <location>
        <begin position="240"/>
        <end position="283"/>
    </location>
</feature>
<evidence type="ECO:0000313" key="5">
    <source>
        <dbReference type="EMBL" id="OIQ98849.1"/>
    </source>
</evidence>
<dbReference type="InterPro" id="IPR001789">
    <property type="entry name" value="Sig_transdc_resp-reg_receiver"/>
</dbReference>
<dbReference type="Gene3D" id="3.40.50.2300">
    <property type="match status" value="1"/>
</dbReference>
<dbReference type="PROSITE" id="PS50110">
    <property type="entry name" value="RESPONSE_REGULATORY"/>
    <property type="match status" value="1"/>
</dbReference>
<evidence type="ECO:0000259" key="4">
    <source>
        <dbReference type="PROSITE" id="PS50112"/>
    </source>
</evidence>
<dbReference type="SUPFAM" id="SSF55785">
    <property type="entry name" value="PYP-like sensor domain (PAS domain)"/>
    <property type="match status" value="1"/>
</dbReference>
<feature type="compositionally biased region" description="Low complexity" evidence="2">
    <location>
        <begin position="256"/>
        <end position="283"/>
    </location>
</feature>
<evidence type="ECO:0000256" key="2">
    <source>
        <dbReference type="SAM" id="MobiDB-lite"/>
    </source>
</evidence>
<evidence type="ECO:0000259" key="3">
    <source>
        <dbReference type="PROSITE" id="PS50110"/>
    </source>
</evidence>
<dbReference type="Gene3D" id="3.30.450.20">
    <property type="entry name" value="PAS domain"/>
    <property type="match status" value="1"/>
</dbReference>
<dbReference type="Pfam" id="PF00072">
    <property type="entry name" value="Response_reg"/>
    <property type="match status" value="1"/>
</dbReference>
<dbReference type="SMART" id="SM00448">
    <property type="entry name" value="REC"/>
    <property type="match status" value="1"/>
</dbReference>
<dbReference type="AlphaFoldDB" id="A0A1J5RT31"/>
<proteinExistence type="predicted"/>
<dbReference type="InterPro" id="IPR000014">
    <property type="entry name" value="PAS"/>
</dbReference>
<dbReference type="GO" id="GO:0000160">
    <property type="term" value="P:phosphorelay signal transduction system"/>
    <property type="evidence" value="ECO:0007669"/>
    <property type="project" value="InterPro"/>
</dbReference>
<accession>A0A1J5RT31</accession>